<dbReference type="Gene3D" id="1.10.10.10">
    <property type="entry name" value="Winged helix-like DNA-binding domain superfamily/Winged helix DNA-binding domain"/>
    <property type="match status" value="1"/>
</dbReference>
<dbReference type="GO" id="GO:0003700">
    <property type="term" value="F:DNA-binding transcription factor activity"/>
    <property type="evidence" value="ECO:0007669"/>
    <property type="project" value="InterPro"/>
</dbReference>
<proteinExistence type="inferred from homology"/>
<dbReference type="Pfam" id="PF06527">
    <property type="entry name" value="TniQ"/>
    <property type="match status" value="1"/>
</dbReference>
<evidence type="ECO:0000256" key="5">
    <source>
        <dbReference type="ARBA" id="ARBA00023163"/>
    </source>
</evidence>
<dbReference type="SUPFAM" id="SSF46785">
    <property type="entry name" value="Winged helix' DNA-binding domain"/>
    <property type="match status" value="1"/>
</dbReference>
<feature type="domain" description="HTH lysR-type" evidence="6">
    <location>
        <begin position="797"/>
        <end position="854"/>
    </location>
</feature>
<keyword evidence="3" id="KW-0238">DNA-binding</keyword>
<name>A0A6G9Y178_NOCBR</name>
<dbReference type="InterPro" id="IPR009492">
    <property type="entry name" value="TniQ"/>
</dbReference>
<evidence type="ECO:0000313" key="8">
    <source>
        <dbReference type="Proteomes" id="UP000501705"/>
    </source>
</evidence>
<gene>
    <name evidence="7" type="ORF">F5X71_35695</name>
</gene>
<dbReference type="RefSeq" id="WP_167465957.1">
    <property type="nucleotide sequence ID" value="NZ_CP046171.1"/>
</dbReference>
<evidence type="ECO:0000256" key="1">
    <source>
        <dbReference type="ARBA" id="ARBA00009437"/>
    </source>
</evidence>
<evidence type="ECO:0000259" key="6">
    <source>
        <dbReference type="PROSITE" id="PS50931"/>
    </source>
</evidence>
<evidence type="ECO:0000256" key="4">
    <source>
        <dbReference type="ARBA" id="ARBA00023159"/>
    </source>
</evidence>
<dbReference type="Pfam" id="PF00126">
    <property type="entry name" value="HTH_1"/>
    <property type="match status" value="1"/>
</dbReference>
<dbReference type="PROSITE" id="PS50931">
    <property type="entry name" value="HTH_LYSR"/>
    <property type="match status" value="1"/>
</dbReference>
<dbReference type="GO" id="GO:0003677">
    <property type="term" value="F:DNA binding"/>
    <property type="evidence" value="ECO:0007669"/>
    <property type="project" value="UniProtKB-KW"/>
</dbReference>
<accession>A0A6G9Y178</accession>
<protein>
    <submittedName>
        <fullName evidence="7">LysR family transcriptional regulator</fullName>
    </submittedName>
</protein>
<keyword evidence="2" id="KW-0805">Transcription regulation</keyword>
<dbReference type="PANTHER" id="PTHR30346:SF30">
    <property type="entry name" value="SMALL NEUTRAL PROTEASE REGULATORY PROTEIN"/>
    <property type="match status" value="1"/>
</dbReference>
<sequence length="872" mass="95375">MSQIRTLPIRVAPIPGEALDSWLEALAARSYTTWADLLTSIGLIPAEGPRTNGWIAQLRPDEAAAVSHATGIEVSDLHAMTLARFDRAALRIRAATRTVDRTFPWGRGRGSRYCPDCLADSGGSWQLTWRLGWSFACLHHACLLADECPGCGKRQRLRPFSGEVVPRPGSCANPGDGVSGLSPTRCGADLTTAEVARFPADHPVLTAQQNIYDIIDSSTTEFGIYTTNPQPAITALADIRAVAGRILAYATAEDLSRILSSDLLAAHRNIPVSQLGQATARRPTPKPGLAAPAHAATAAVGVTAALTVIAAPDIATGGEALRWLVTKTRDGGRAVRASNIGWGQQISPTLSAVQLAALAPLFKPVDQLRHRTPMTIPRHPRPRATRIDHLVRRVPTMLWPTWSLRLAVPGTHQRILRPVASATLLLVGTRLHRADAVTLLNSPIAASTVSRVLQLMTNHGAQSILLALIRMADHLADNDITIDYQRRRLLDYTALLPDKTWRQICRATGTAGPFSSRARVARSFLFERISGLPSGDAPEALDDNEFRTKTADFPKHLTPELAAALHHHAAEFLADHHIYDEPVTWQPPTDLLDDLPLPSLDPAAVDIGELHRLIRREDHSPGAAANALGTTLDIIRHLLEERPAPTRPPTTADQARAHGHAYMTARNQLPRDVLIDLYQRQRISLRDIAERVGVSRPTLASLARDYEIPLREPHPHAKIHIDRDWLYDRYVNQRRTLSELARETGMSTANMARWAKRYDILMRPRGGPSHSANLDANTMAATAPLNLQPALTTIGGWERLRRFAAATRYPTLTAAAKGLGINQITLTSQVNRLERELGGPLLNRAERNHPMTLTPLGEEILAAINVAADQRP</sequence>
<dbReference type="PANTHER" id="PTHR30346">
    <property type="entry name" value="TRANSCRIPTIONAL DUAL REGULATOR HCAR-RELATED"/>
    <property type="match status" value="1"/>
</dbReference>
<dbReference type="GO" id="GO:0032993">
    <property type="term" value="C:protein-DNA complex"/>
    <property type="evidence" value="ECO:0007669"/>
    <property type="project" value="TreeGrafter"/>
</dbReference>
<dbReference type="Proteomes" id="UP000501705">
    <property type="component" value="Chromosome"/>
</dbReference>
<dbReference type="InterPro" id="IPR000847">
    <property type="entry name" value="LysR_HTH_N"/>
</dbReference>
<dbReference type="AlphaFoldDB" id="A0A6G9Y178"/>
<evidence type="ECO:0000256" key="3">
    <source>
        <dbReference type="ARBA" id="ARBA00023125"/>
    </source>
</evidence>
<reference evidence="7 8" key="1">
    <citation type="journal article" date="2019" name="ACS Chem. Biol.">
        <title>Identification and Mobilization of a Cryptic Antibiotic Biosynthesis Gene Locus from a Human-Pathogenic Nocardia Isolate.</title>
        <authorList>
            <person name="Herisse M."/>
            <person name="Ishida K."/>
            <person name="Porter J.L."/>
            <person name="Howden B."/>
            <person name="Hertweck C."/>
            <person name="Stinear T.P."/>
            <person name="Pidot S.J."/>
        </authorList>
    </citation>
    <scope>NUCLEOTIDE SEQUENCE [LARGE SCALE GENOMIC DNA]</scope>
    <source>
        <strain evidence="7 8">AUSMDU00024985</strain>
    </source>
</reference>
<keyword evidence="4" id="KW-0010">Activator</keyword>
<comment type="similarity">
    <text evidence="1">Belongs to the LysR transcriptional regulatory family.</text>
</comment>
<evidence type="ECO:0000256" key="2">
    <source>
        <dbReference type="ARBA" id="ARBA00023015"/>
    </source>
</evidence>
<dbReference type="EMBL" id="CP046171">
    <property type="protein sequence ID" value="QIS06948.1"/>
    <property type="molecule type" value="Genomic_DNA"/>
</dbReference>
<dbReference type="InterPro" id="IPR036390">
    <property type="entry name" value="WH_DNA-bd_sf"/>
</dbReference>
<evidence type="ECO:0000313" key="7">
    <source>
        <dbReference type="EMBL" id="QIS06948.1"/>
    </source>
</evidence>
<organism evidence="7 8">
    <name type="scientific">Nocardia brasiliensis</name>
    <dbReference type="NCBI Taxonomy" id="37326"/>
    <lineage>
        <taxon>Bacteria</taxon>
        <taxon>Bacillati</taxon>
        <taxon>Actinomycetota</taxon>
        <taxon>Actinomycetes</taxon>
        <taxon>Mycobacteriales</taxon>
        <taxon>Nocardiaceae</taxon>
        <taxon>Nocardia</taxon>
    </lineage>
</organism>
<dbReference type="InterPro" id="IPR036388">
    <property type="entry name" value="WH-like_DNA-bd_sf"/>
</dbReference>
<keyword evidence="5" id="KW-0804">Transcription</keyword>